<dbReference type="GO" id="GO:0008270">
    <property type="term" value="F:zinc ion binding"/>
    <property type="evidence" value="ECO:0007669"/>
    <property type="project" value="InterPro"/>
</dbReference>
<dbReference type="Proteomes" id="UP001302812">
    <property type="component" value="Unassembled WGS sequence"/>
</dbReference>
<dbReference type="RefSeq" id="XP_064664793.1">
    <property type="nucleotide sequence ID" value="XM_064816406.1"/>
</dbReference>
<dbReference type="SUPFAM" id="SSF57701">
    <property type="entry name" value="Zn2/Cys6 DNA-binding domain"/>
    <property type="match status" value="1"/>
</dbReference>
<evidence type="ECO:0000313" key="3">
    <source>
        <dbReference type="EMBL" id="KAK4107223.1"/>
    </source>
</evidence>
<dbReference type="CDD" id="cd00067">
    <property type="entry name" value="GAL4"/>
    <property type="match status" value="1"/>
</dbReference>
<protein>
    <recommendedName>
        <fullName evidence="5">Zn(2)-C6 fungal-type domain-containing protein</fullName>
    </recommendedName>
</protein>
<feature type="compositionally biased region" description="Polar residues" evidence="2">
    <location>
        <begin position="393"/>
        <end position="404"/>
    </location>
</feature>
<reference evidence="3" key="1">
    <citation type="journal article" date="2023" name="Mol. Phylogenet. Evol.">
        <title>Genome-scale phylogeny and comparative genomics of the fungal order Sordariales.</title>
        <authorList>
            <person name="Hensen N."/>
            <person name="Bonometti L."/>
            <person name="Westerberg I."/>
            <person name="Brannstrom I.O."/>
            <person name="Guillou S."/>
            <person name="Cros-Aarteil S."/>
            <person name="Calhoun S."/>
            <person name="Haridas S."/>
            <person name="Kuo A."/>
            <person name="Mondo S."/>
            <person name="Pangilinan J."/>
            <person name="Riley R."/>
            <person name="LaButti K."/>
            <person name="Andreopoulos B."/>
            <person name="Lipzen A."/>
            <person name="Chen C."/>
            <person name="Yan M."/>
            <person name="Daum C."/>
            <person name="Ng V."/>
            <person name="Clum A."/>
            <person name="Steindorff A."/>
            <person name="Ohm R.A."/>
            <person name="Martin F."/>
            <person name="Silar P."/>
            <person name="Natvig D.O."/>
            <person name="Lalanne C."/>
            <person name="Gautier V."/>
            <person name="Ament-Velasquez S.L."/>
            <person name="Kruys A."/>
            <person name="Hutchinson M.I."/>
            <person name="Powell A.J."/>
            <person name="Barry K."/>
            <person name="Miller A.N."/>
            <person name="Grigoriev I.V."/>
            <person name="Debuchy R."/>
            <person name="Gladieux P."/>
            <person name="Hiltunen Thoren M."/>
            <person name="Johannesson H."/>
        </authorList>
    </citation>
    <scope>NUCLEOTIDE SEQUENCE</scope>
    <source>
        <strain evidence="3">CBS 508.74</strain>
    </source>
</reference>
<dbReference type="Gene3D" id="4.10.240.10">
    <property type="entry name" value="Zn(2)-C6 fungal-type DNA-binding domain"/>
    <property type="match status" value="1"/>
</dbReference>
<sequence>MAFDATKNALPLRQTCNRCRDLKVRCQGRRSSRVGGELGLDNDAATVTISPCLRCARAGAVCEYASRQPSGRPRTSNKVRRNTSSSSSPEVPMRDCSVSDQTQPIGPLAWVFSPQGQWSEALSDQGLDGFSALLEEHRVSIPEFMLGHDDSEQSPDDIPTPPPPNPTSLVLPVSEASVILEEPLRQHEEWLHSEPDMAVFEEMKQLMELNRRIYEVKARAGTAPPTPGLCDDITSITRSLLRKMEQAGQGSRGHRCDKHPLFPQFSPGGLAGLQTKRLDAQIRRQAIDLSMYPEDNYDVGCGGVDASIFLYIYACYQRIFDLFKHVCLSIHTHIEEATVAQSSSTAQIVMGTELISHLSGRLTRGLHQLTSKLTSGASSSSPSGSSTRTTQSPVFNNTTVTGSSIWPAAQGGNSSVTCQDRPLGGHRNRAGHRSSCHQEVVAIVDVMAQRQAALQEHIMAIKQSIQESDSI</sequence>
<feature type="compositionally biased region" description="Low complexity" evidence="2">
    <location>
        <begin position="373"/>
        <end position="392"/>
    </location>
</feature>
<name>A0AAN6QBQ1_9PEZI</name>
<feature type="region of interest" description="Disordered" evidence="2">
    <location>
        <begin position="66"/>
        <end position="99"/>
    </location>
</feature>
<accession>A0AAN6QBQ1</accession>
<feature type="compositionally biased region" description="Basic residues" evidence="2">
    <location>
        <begin position="424"/>
        <end position="433"/>
    </location>
</feature>
<reference evidence="3" key="2">
    <citation type="submission" date="2023-05" db="EMBL/GenBank/DDBJ databases">
        <authorList>
            <consortium name="Lawrence Berkeley National Laboratory"/>
            <person name="Steindorff A."/>
            <person name="Hensen N."/>
            <person name="Bonometti L."/>
            <person name="Westerberg I."/>
            <person name="Brannstrom I.O."/>
            <person name="Guillou S."/>
            <person name="Cros-Aarteil S."/>
            <person name="Calhoun S."/>
            <person name="Haridas S."/>
            <person name="Kuo A."/>
            <person name="Mondo S."/>
            <person name="Pangilinan J."/>
            <person name="Riley R."/>
            <person name="Labutti K."/>
            <person name="Andreopoulos B."/>
            <person name="Lipzen A."/>
            <person name="Chen C."/>
            <person name="Yanf M."/>
            <person name="Daum C."/>
            <person name="Ng V."/>
            <person name="Clum A."/>
            <person name="Ohm R."/>
            <person name="Martin F."/>
            <person name="Silar P."/>
            <person name="Natvig D."/>
            <person name="Lalanne C."/>
            <person name="Gautier V."/>
            <person name="Ament-Velasquez S.L."/>
            <person name="Kruys A."/>
            <person name="Hutchinson M.I."/>
            <person name="Powell A.J."/>
            <person name="Barry K."/>
            <person name="Miller A.N."/>
            <person name="Grigoriev I.V."/>
            <person name="Debuchy R."/>
            <person name="Gladieux P."/>
            <person name="Thoren M.H."/>
            <person name="Johannesson H."/>
        </authorList>
    </citation>
    <scope>NUCLEOTIDE SEQUENCE</scope>
    <source>
        <strain evidence="3">CBS 508.74</strain>
    </source>
</reference>
<comment type="caution">
    <text evidence="3">The sequence shown here is derived from an EMBL/GenBank/DDBJ whole genome shotgun (WGS) entry which is preliminary data.</text>
</comment>
<feature type="region of interest" description="Disordered" evidence="2">
    <location>
        <begin position="373"/>
        <end position="433"/>
    </location>
</feature>
<feature type="region of interest" description="Disordered" evidence="2">
    <location>
        <begin position="146"/>
        <end position="167"/>
    </location>
</feature>
<evidence type="ECO:0000256" key="1">
    <source>
        <dbReference type="ARBA" id="ARBA00023242"/>
    </source>
</evidence>
<dbReference type="AlphaFoldDB" id="A0AAN6QBQ1"/>
<keyword evidence="4" id="KW-1185">Reference proteome</keyword>
<dbReference type="GO" id="GO:0000981">
    <property type="term" value="F:DNA-binding transcription factor activity, RNA polymerase II-specific"/>
    <property type="evidence" value="ECO:0007669"/>
    <property type="project" value="InterPro"/>
</dbReference>
<evidence type="ECO:0000313" key="4">
    <source>
        <dbReference type="Proteomes" id="UP001302812"/>
    </source>
</evidence>
<keyword evidence="1" id="KW-0539">Nucleus</keyword>
<organism evidence="3 4">
    <name type="scientific">Canariomyces notabilis</name>
    <dbReference type="NCBI Taxonomy" id="2074819"/>
    <lineage>
        <taxon>Eukaryota</taxon>
        <taxon>Fungi</taxon>
        <taxon>Dikarya</taxon>
        <taxon>Ascomycota</taxon>
        <taxon>Pezizomycotina</taxon>
        <taxon>Sordariomycetes</taxon>
        <taxon>Sordariomycetidae</taxon>
        <taxon>Sordariales</taxon>
        <taxon>Chaetomiaceae</taxon>
        <taxon>Canariomyces</taxon>
    </lineage>
</organism>
<dbReference type="GeneID" id="89940531"/>
<dbReference type="EMBL" id="MU853378">
    <property type="protein sequence ID" value="KAK4107223.1"/>
    <property type="molecule type" value="Genomic_DNA"/>
</dbReference>
<evidence type="ECO:0008006" key="5">
    <source>
        <dbReference type="Google" id="ProtNLM"/>
    </source>
</evidence>
<dbReference type="InterPro" id="IPR001138">
    <property type="entry name" value="Zn2Cys6_DnaBD"/>
</dbReference>
<dbReference type="InterPro" id="IPR036864">
    <property type="entry name" value="Zn2-C6_fun-type_DNA-bd_sf"/>
</dbReference>
<proteinExistence type="predicted"/>
<gene>
    <name evidence="3" type="ORF">N656DRAFT_785514</name>
</gene>
<evidence type="ECO:0000256" key="2">
    <source>
        <dbReference type="SAM" id="MobiDB-lite"/>
    </source>
</evidence>